<keyword evidence="2" id="KW-0479">Metal-binding</keyword>
<evidence type="ECO:0000256" key="5">
    <source>
        <dbReference type="ARBA" id="ARBA00022833"/>
    </source>
</evidence>
<feature type="region of interest" description="Disordered" evidence="9">
    <location>
        <begin position="1159"/>
        <end position="1205"/>
    </location>
</feature>
<dbReference type="PANTHER" id="PTHR45944">
    <property type="entry name" value="SCHNURRI, ISOFORM F"/>
    <property type="match status" value="1"/>
</dbReference>
<dbReference type="GO" id="GO:0008270">
    <property type="term" value="F:zinc ion binding"/>
    <property type="evidence" value="ECO:0007669"/>
    <property type="project" value="UniProtKB-KW"/>
</dbReference>
<dbReference type="SMART" id="SM00355">
    <property type="entry name" value="ZnF_C2H2"/>
    <property type="match status" value="6"/>
</dbReference>
<feature type="region of interest" description="Disordered" evidence="9">
    <location>
        <begin position="1538"/>
        <end position="1583"/>
    </location>
</feature>
<evidence type="ECO:0000256" key="4">
    <source>
        <dbReference type="ARBA" id="ARBA00022771"/>
    </source>
</evidence>
<dbReference type="InterPro" id="IPR051969">
    <property type="entry name" value="Zinc-finger_DNA-bd_regulators"/>
</dbReference>
<feature type="region of interest" description="Disordered" evidence="9">
    <location>
        <begin position="171"/>
        <end position="228"/>
    </location>
</feature>
<feature type="region of interest" description="Disordered" evidence="9">
    <location>
        <begin position="1490"/>
        <end position="1526"/>
    </location>
</feature>
<feature type="compositionally biased region" description="Pro residues" evidence="9">
    <location>
        <begin position="248"/>
        <end position="264"/>
    </location>
</feature>
<name>A0A7R8ZIM5_9CRUS</name>
<dbReference type="InterPro" id="IPR036236">
    <property type="entry name" value="Znf_C2H2_sf"/>
</dbReference>
<feature type="compositionally biased region" description="Low complexity" evidence="9">
    <location>
        <begin position="673"/>
        <end position="685"/>
    </location>
</feature>
<accession>A0A7R8ZIM5</accession>
<dbReference type="GO" id="GO:0000978">
    <property type="term" value="F:RNA polymerase II cis-regulatory region sequence-specific DNA binding"/>
    <property type="evidence" value="ECO:0007669"/>
    <property type="project" value="TreeGrafter"/>
</dbReference>
<feature type="compositionally biased region" description="Low complexity" evidence="9">
    <location>
        <begin position="714"/>
        <end position="733"/>
    </location>
</feature>
<comment type="subcellular location">
    <subcellularLocation>
        <location evidence="1">Nucleus</location>
    </subcellularLocation>
</comment>
<feature type="compositionally biased region" description="Polar residues" evidence="9">
    <location>
        <begin position="1499"/>
        <end position="1508"/>
    </location>
</feature>
<evidence type="ECO:0000256" key="7">
    <source>
        <dbReference type="ARBA" id="ARBA00023163"/>
    </source>
</evidence>
<feature type="region of interest" description="Disordered" evidence="9">
    <location>
        <begin position="1093"/>
        <end position="1130"/>
    </location>
</feature>
<feature type="region of interest" description="Disordered" evidence="9">
    <location>
        <begin position="75"/>
        <end position="101"/>
    </location>
</feature>
<feature type="region of interest" description="Disordered" evidence="9">
    <location>
        <begin position="1307"/>
        <end position="1370"/>
    </location>
</feature>
<feature type="compositionally biased region" description="Low complexity" evidence="9">
    <location>
        <begin position="1831"/>
        <end position="1859"/>
    </location>
</feature>
<dbReference type="EMBL" id="OB660677">
    <property type="protein sequence ID" value="CAD7225858.1"/>
    <property type="molecule type" value="Genomic_DNA"/>
</dbReference>
<feature type="compositionally biased region" description="Low complexity" evidence="9">
    <location>
        <begin position="931"/>
        <end position="960"/>
    </location>
</feature>
<feature type="region of interest" description="Disordered" evidence="9">
    <location>
        <begin position="425"/>
        <end position="540"/>
    </location>
</feature>
<proteinExistence type="predicted"/>
<reference evidence="10" key="1">
    <citation type="submission" date="2020-11" db="EMBL/GenBank/DDBJ databases">
        <authorList>
            <person name="Tran Van P."/>
        </authorList>
    </citation>
    <scope>NUCLEOTIDE SEQUENCE</scope>
</reference>
<feature type="compositionally biased region" description="Gly residues" evidence="9">
    <location>
        <begin position="438"/>
        <end position="452"/>
    </location>
</feature>
<organism evidence="10">
    <name type="scientific">Cyprideis torosa</name>
    <dbReference type="NCBI Taxonomy" id="163714"/>
    <lineage>
        <taxon>Eukaryota</taxon>
        <taxon>Metazoa</taxon>
        <taxon>Ecdysozoa</taxon>
        <taxon>Arthropoda</taxon>
        <taxon>Crustacea</taxon>
        <taxon>Oligostraca</taxon>
        <taxon>Ostracoda</taxon>
        <taxon>Podocopa</taxon>
        <taxon>Podocopida</taxon>
        <taxon>Cytherocopina</taxon>
        <taxon>Cytheroidea</taxon>
        <taxon>Cytherideidae</taxon>
        <taxon>Cyprideis</taxon>
    </lineage>
</organism>
<feature type="compositionally biased region" description="Pro residues" evidence="9">
    <location>
        <begin position="87"/>
        <end position="99"/>
    </location>
</feature>
<keyword evidence="8" id="KW-0539">Nucleus</keyword>
<sequence>MRLPLALGLSDVMWVWTERSDVGGLSDVMSMFLECGSRNGILPAPLSPTTFVPFGAGSGCDSLQVNSRPLRAAVGVRGRGRGSKAPARPPSPSPPPEAPQPIKTYLHKKFKRVADVEDADILEPSENDDHMLRSPPQIARNEFAATRANRYPCHNCGQEFRTRIALSRHTRGGGPLGIGGAPGCVPRSRPPVPPPAVSTVTPASQAPPSISAATSAAPAPSSSSGAIYKPKFRLRHQFEAEAETKSLTPPPPPTTNQVTPPVPPSTNQVVAPTPLPTTSAAAPSSLLTIAPPLVAPPLVTAPSLPTVPIVIPPATSAVIVTAAPAPPHFRTSVMPTPSHHPPFARSLVVTTPTAIRPSTGGLPRAALAPTGGTALKLVIPQSHPQQQYVSVPKENANSIMADNKSPEAIERRISKLINDNESIMEKLPNPHWPRHQHGGGSSGSGYRGGGGTQSSTGLPTSFPLIRMCPPSPPGFPLTRKPSSDSCQPLDLTSHAKPKPPPTAPESPSTVIQPLNLSTDHHRSPSTGGGGVKHHAPPPPVSVLKTMPLVITTSMSFMKTAPAVSGLGVPPPMKGNFSMSSILSRPSPKKEGPAGPLLNQSSGGGIQAPPTGASSNGLLKPQPLSLGDSRQRPSRTAMELVLSGRDRETPSGYIQKMYTSVQPLKRKMMMTMTTSTSDSHTTTVTATGGGGLVVNKSVPPTRMESPNSKRPRLMPPSSTGAPSPLPLPLTTSPTVTEAPGGSSANEFYGGEVRIKDHQQANSATSVVRISSLPQPDPSTMPLMISGTVKLLTTTGGPSTTVSTASPVIVTFARSGLNSGGGVLTFTSSSTTSSSTVHLGAGARTFLSSGPTPIVIPGIPGPMSAAETLPPMPRRPTSLMTAMASSCSSTSTKHSTTTIPTAAEVSAAAVASSSSSPSPMSPPLSSKKFLDIPSPSSLKRPTSLSLLPPSSKRSKPSLLISPDTPRPKKSYELHVLNGNSYTYLGIKSSTHVKFCCLVPQPMFVTQETLTASASDPSGTPKPGKLSMYSNWQTRPSDSKFVLSAVEDMALYDSRQQMFSPMAPFMVGATSSLRYAVARTKDHLAVRVTESKDMKKEAKDTKVNKDVKEEVEDTDSKGMKKEEGKVTDNNDVKVTDNKDTKAEVNAIDVEVKDFQDKMEELRAGSLPPPASPLTSTVPPRSDVPEATPFPSGAAVASGAARKTPPKSDEDYTYIRGRGRGHYICDTCGIRCKKPSMLKKHIRTHTDLRPFICRHCNFSFKTKGNLTKHMKSKAHYKKCLDLSIDPVPTAISDDQIDQEALEKQDELSKMELGLGDEEDEDEDEDDSEELEEDFSDGQEIIPPLTASVLQAASSASSSSTSSSTPSTVSSSPSKSVITSISVGESSLSSVATSAAVHVMSPRKEMQQLAQQASQVSKPPASSSCMLLPNSGSGTRYFFPSNSATPAAFLASIYSSVERISPSVESKPFTPVDISDPGLQGDMLQKYLEEKALQNNRIKERQRTTTPAVSGGTTLVVGGAKTPPSSNQQPATAIPSILITSVSESPQSDPKQPAPPVTKGEAPPAVPPSTNPSSTTVTTSTNQTSPLSVITNQPQAELRGTNGEPALLLATSLPNDLNGTVPESASVKPDAPAPSNGTPNGPSMAKTEDEDVIKPSGSDTKGPTFGRVTSEEDSVVCQTCQKTFNKPSQLKLHLNIHYFERPFRCDPCAVSFRTKGHLQKHQRSSTHLAKVNMNRNFGPPTTENPRPFRCSDCGIAFRIHGHLAKHLRSKSHIMKLECMDKIPIGTYAEMERMGIDLTEIDTTDCENSLESLQQMAKRMGKYEYASSQTGRMAALSNSSPHTSSTSNGPSNYSCRTSSISSPSSMDEESNPHPLSPPPQPPQHQPQLQMMPKYEPISSGDESS</sequence>
<feature type="region of interest" description="Disordered" evidence="9">
    <location>
        <begin position="673"/>
        <end position="746"/>
    </location>
</feature>
<dbReference type="InterPro" id="IPR013087">
    <property type="entry name" value="Znf_C2H2_type"/>
</dbReference>
<keyword evidence="4" id="KW-0863">Zinc-finger</keyword>
<dbReference type="FunFam" id="3.30.160.60:FF:000145">
    <property type="entry name" value="Zinc finger protein 574"/>
    <property type="match status" value="1"/>
</dbReference>
<feature type="compositionally biased region" description="Acidic residues" evidence="9">
    <location>
        <begin position="1310"/>
        <end position="1332"/>
    </location>
</feature>
<feature type="region of interest" description="Disordered" evidence="9">
    <location>
        <begin position="242"/>
        <end position="276"/>
    </location>
</feature>
<keyword evidence="7" id="KW-0804">Transcription</keyword>
<feature type="region of interest" description="Disordered" evidence="9">
    <location>
        <begin position="910"/>
        <end position="966"/>
    </location>
</feature>
<evidence type="ECO:0000256" key="6">
    <source>
        <dbReference type="ARBA" id="ARBA00023015"/>
    </source>
</evidence>
<feature type="compositionally biased region" description="Low complexity" evidence="9">
    <location>
        <begin position="197"/>
        <end position="226"/>
    </location>
</feature>
<feature type="region of interest" description="Disordered" evidence="9">
    <location>
        <begin position="1826"/>
        <end position="1898"/>
    </location>
</feature>
<feature type="compositionally biased region" description="Low complexity" evidence="9">
    <location>
        <begin position="910"/>
        <end position="924"/>
    </location>
</feature>
<evidence type="ECO:0000256" key="1">
    <source>
        <dbReference type="ARBA" id="ARBA00004123"/>
    </source>
</evidence>
<keyword evidence="3" id="KW-0677">Repeat</keyword>
<dbReference type="PANTHER" id="PTHR45944:SF2">
    <property type="entry name" value="SCHNURRI, ISOFORM F"/>
    <property type="match status" value="1"/>
</dbReference>
<dbReference type="GO" id="GO:0005634">
    <property type="term" value="C:nucleus"/>
    <property type="evidence" value="ECO:0007669"/>
    <property type="project" value="UniProtKB-SubCell"/>
</dbReference>
<feature type="compositionally biased region" description="Polar residues" evidence="9">
    <location>
        <begin position="1608"/>
        <end position="1618"/>
    </location>
</feature>
<evidence type="ECO:0000256" key="9">
    <source>
        <dbReference type="SAM" id="MobiDB-lite"/>
    </source>
</evidence>
<feature type="compositionally biased region" description="Gly residues" evidence="9">
    <location>
        <begin position="172"/>
        <end position="182"/>
    </location>
</feature>
<dbReference type="PROSITE" id="PS00028">
    <property type="entry name" value="ZINC_FINGER_C2H2_1"/>
    <property type="match status" value="5"/>
</dbReference>
<dbReference type="PROSITE" id="PS50157">
    <property type="entry name" value="ZINC_FINGER_C2H2_2"/>
    <property type="match status" value="6"/>
</dbReference>
<dbReference type="OrthoDB" id="10042249at2759"/>
<feature type="compositionally biased region" description="Low complexity" evidence="9">
    <location>
        <begin position="1566"/>
        <end position="1581"/>
    </location>
</feature>
<dbReference type="FunFam" id="3.30.160.60:FF:000594">
    <property type="entry name" value="Transcription factor HIVEP2"/>
    <property type="match status" value="1"/>
</dbReference>
<feature type="compositionally biased region" description="Pro residues" evidence="9">
    <location>
        <begin position="1868"/>
        <end position="1878"/>
    </location>
</feature>
<dbReference type="Pfam" id="PF00096">
    <property type="entry name" value="zf-C2H2"/>
    <property type="match status" value="5"/>
</dbReference>
<protein>
    <submittedName>
        <fullName evidence="10">Uncharacterized protein</fullName>
    </submittedName>
</protein>
<keyword evidence="5" id="KW-0862">Zinc</keyword>
<dbReference type="Gene3D" id="3.30.160.60">
    <property type="entry name" value="Classic Zinc Finger"/>
    <property type="match status" value="5"/>
</dbReference>
<evidence type="ECO:0000256" key="2">
    <source>
        <dbReference type="ARBA" id="ARBA00022723"/>
    </source>
</evidence>
<evidence type="ECO:0000313" key="10">
    <source>
        <dbReference type="EMBL" id="CAD7225858.1"/>
    </source>
</evidence>
<dbReference type="FunFam" id="3.30.160.60:FF:000065">
    <property type="entry name" value="B-cell CLL/lymphoma 6, member B"/>
    <property type="match status" value="1"/>
</dbReference>
<dbReference type="SUPFAM" id="SSF57667">
    <property type="entry name" value="beta-beta-alpha zinc fingers"/>
    <property type="match status" value="3"/>
</dbReference>
<keyword evidence="6" id="KW-0805">Transcription regulation</keyword>
<feature type="region of interest" description="Disordered" evidence="9">
    <location>
        <begin position="577"/>
        <end position="636"/>
    </location>
</feature>
<dbReference type="GO" id="GO:0000981">
    <property type="term" value="F:DNA-binding transcription factor activity, RNA polymerase II-specific"/>
    <property type="evidence" value="ECO:0007669"/>
    <property type="project" value="TreeGrafter"/>
</dbReference>
<feature type="compositionally biased region" description="Low complexity" evidence="9">
    <location>
        <begin position="265"/>
        <end position="276"/>
    </location>
</feature>
<feature type="compositionally biased region" description="Low complexity" evidence="9">
    <location>
        <begin position="1342"/>
        <end position="1370"/>
    </location>
</feature>
<gene>
    <name evidence="10" type="ORF">CTOB1V02_LOCUS3790</name>
</gene>
<evidence type="ECO:0000256" key="8">
    <source>
        <dbReference type="ARBA" id="ARBA00023242"/>
    </source>
</evidence>
<feature type="region of interest" description="Disordered" evidence="9">
    <location>
        <begin position="1008"/>
        <end position="1028"/>
    </location>
</feature>
<evidence type="ECO:0000256" key="3">
    <source>
        <dbReference type="ARBA" id="ARBA00022737"/>
    </source>
</evidence>
<feature type="region of interest" description="Disordered" evidence="9">
    <location>
        <begin position="1608"/>
        <end position="1663"/>
    </location>
</feature>